<dbReference type="Pfam" id="PF08843">
    <property type="entry name" value="AbiEii"/>
    <property type="match status" value="1"/>
</dbReference>
<dbReference type="EMBL" id="BAAAFO010000004">
    <property type="protein sequence ID" value="GAA0259845.1"/>
    <property type="molecule type" value="Genomic_DNA"/>
</dbReference>
<sequence length="232" mass="26013">MFERPHHQRIAKLLHLMDGELLARAECYFGGGTAIALELGEYRESVDVDFLCSNREGYRLLRNAITPPTLGAVLRSPVKHLREVRTHRDKISAFLEIDEVPIKVEFVLEGRIGIGGAFHPELGVPCLDRDDMYAEKLLANTDRAMDRSQMSRDLIDLAMMIQAWGPIPAAALKKAEAAYGQAIYHYFDRGLDLLSDDRYRDECLRAMGMAPQLGPSIVATLDQHRPRPATVG</sequence>
<dbReference type="InterPro" id="IPR014942">
    <property type="entry name" value="AbiEii"/>
</dbReference>
<evidence type="ECO:0000313" key="1">
    <source>
        <dbReference type="EMBL" id="GAA0259845.1"/>
    </source>
</evidence>
<protein>
    <recommendedName>
        <fullName evidence="3">Nucleotidyltransferase</fullName>
    </recommendedName>
</protein>
<accession>A0ABN0US74</accession>
<evidence type="ECO:0000313" key="2">
    <source>
        <dbReference type="Proteomes" id="UP001500657"/>
    </source>
</evidence>
<organism evidence="1 2">
    <name type="scientific">Rhodanobacter caeni</name>
    <dbReference type="NCBI Taxonomy" id="657654"/>
    <lineage>
        <taxon>Bacteria</taxon>
        <taxon>Pseudomonadati</taxon>
        <taxon>Pseudomonadota</taxon>
        <taxon>Gammaproteobacteria</taxon>
        <taxon>Lysobacterales</taxon>
        <taxon>Rhodanobacteraceae</taxon>
        <taxon>Rhodanobacter</taxon>
    </lineage>
</organism>
<dbReference type="Proteomes" id="UP001500657">
    <property type="component" value="Unassembled WGS sequence"/>
</dbReference>
<dbReference type="RefSeq" id="WP_343883290.1">
    <property type="nucleotide sequence ID" value="NZ_BAAAFO010000004.1"/>
</dbReference>
<reference evidence="1 2" key="1">
    <citation type="journal article" date="2019" name="Int. J. Syst. Evol. Microbiol.">
        <title>The Global Catalogue of Microorganisms (GCM) 10K type strain sequencing project: providing services to taxonomists for standard genome sequencing and annotation.</title>
        <authorList>
            <consortium name="The Broad Institute Genomics Platform"/>
            <consortium name="The Broad Institute Genome Sequencing Center for Infectious Disease"/>
            <person name="Wu L."/>
            <person name="Ma J."/>
        </authorList>
    </citation>
    <scope>NUCLEOTIDE SEQUENCE [LARGE SCALE GENOMIC DNA]</scope>
    <source>
        <strain evidence="1 2">JCM 16242</strain>
    </source>
</reference>
<evidence type="ECO:0008006" key="3">
    <source>
        <dbReference type="Google" id="ProtNLM"/>
    </source>
</evidence>
<keyword evidence="2" id="KW-1185">Reference proteome</keyword>
<proteinExistence type="predicted"/>
<name>A0ABN0US74_9GAMM</name>
<gene>
    <name evidence="1" type="ORF">GCM10009126_26540</name>
</gene>
<comment type="caution">
    <text evidence="1">The sequence shown here is derived from an EMBL/GenBank/DDBJ whole genome shotgun (WGS) entry which is preliminary data.</text>
</comment>